<dbReference type="InterPro" id="IPR051081">
    <property type="entry name" value="HTH_MetalResp_TranReg"/>
</dbReference>
<dbReference type="PANTHER" id="PTHR33154:SF12">
    <property type="entry name" value="TRANSCRIPTIONAL REGULATORY PROTEIN"/>
    <property type="match status" value="1"/>
</dbReference>
<evidence type="ECO:0000256" key="2">
    <source>
        <dbReference type="ARBA" id="ARBA00023125"/>
    </source>
</evidence>
<keyword evidence="2" id="KW-0238">DNA-binding</keyword>
<gene>
    <name evidence="5" type="ORF">H7C19_33510</name>
</gene>
<dbReference type="PROSITE" id="PS50987">
    <property type="entry name" value="HTH_ARSR_2"/>
    <property type="match status" value="1"/>
</dbReference>
<comment type="caution">
    <text evidence="5">The sequence shown here is derived from an EMBL/GenBank/DDBJ whole genome shotgun (WGS) entry which is preliminary data.</text>
</comment>
<dbReference type="GO" id="GO:0003677">
    <property type="term" value="F:DNA binding"/>
    <property type="evidence" value="ECO:0007669"/>
    <property type="project" value="UniProtKB-KW"/>
</dbReference>
<organism evidence="5 6">
    <name type="scientific">Cohnella nanjingensis</name>
    <dbReference type="NCBI Taxonomy" id="1387779"/>
    <lineage>
        <taxon>Bacteria</taxon>
        <taxon>Bacillati</taxon>
        <taxon>Bacillota</taxon>
        <taxon>Bacilli</taxon>
        <taxon>Bacillales</taxon>
        <taxon>Paenibacillaceae</taxon>
        <taxon>Cohnella</taxon>
    </lineage>
</organism>
<dbReference type="EMBL" id="JACJVP010000085">
    <property type="protein sequence ID" value="MBB6675590.1"/>
    <property type="molecule type" value="Genomic_DNA"/>
</dbReference>
<proteinExistence type="predicted"/>
<dbReference type="GO" id="GO:0003700">
    <property type="term" value="F:DNA-binding transcription factor activity"/>
    <property type="evidence" value="ECO:0007669"/>
    <property type="project" value="InterPro"/>
</dbReference>
<feature type="domain" description="HTH arsR-type" evidence="4">
    <location>
        <begin position="6"/>
        <end position="103"/>
    </location>
</feature>
<accession>A0A7X0RXW4</accession>
<evidence type="ECO:0000313" key="5">
    <source>
        <dbReference type="EMBL" id="MBB6675590.1"/>
    </source>
</evidence>
<dbReference type="Pfam" id="PF12840">
    <property type="entry name" value="HTH_20"/>
    <property type="match status" value="1"/>
</dbReference>
<dbReference type="InterPro" id="IPR011991">
    <property type="entry name" value="ArsR-like_HTH"/>
</dbReference>
<dbReference type="RefSeq" id="WP_185673436.1">
    <property type="nucleotide sequence ID" value="NZ_JACJVP010000085.1"/>
</dbReference>
<reference evidence="5 6" key="1">
    <citation type="submission" date="2020-08" db="EMBL/GenBank/DDBJ databases">
        <title>Cohnella phylogeny.</title>
        <authorList>
            <person name="Dunlap C."/>
        </authorList>
    </citation>
    <scope>NUCLEOTIDE SEQUENCE [LARGE SCALE GENOMIC DNA]</scope>
    <source>
        <strain evidence="5 6">DSM 28246</strain>
    </source>
</reference>
<protein>
    <submittedName>
        <fullName evidence="5">Winged helix-turn-helix transcriptional regulator</fullName>
    </submittedName>
</protein>
<dbReference type="Proteomes" id="UP000547209">
    <property type="component" value="Unassembled WGS sequence"/>
</dbReference>
<evidence type="ECO:0000313" key="6">
    <source>
        <dbReference type="Proteomes" id="UP000547209"/>
    </source>
</evidence>
<keyword evidence="6" id="KW-1185">Reference proteome</keyword>
<evidence type="ECO:0000256" key="3">
    <source>
        <dbReference type="ARBA" id="ARBA00023163"/>
    </source>
</evidence>
<dbReference type="SMART" id="SM00418">
    <property type="entry name" value="HTH_ARSR"/>
    <property type="match status" value="1"/>
</dbReference>
<name>A0A7X0RXW4_9BACL</name>
<dbReference type="SUPFAM" id="SSF46785">
    <property type="entry name" value="Winged helix' DNA-binding domain"/>
    <property type="match status" value="1"/>
</dbReference>
<dbReference type="PANTHER" id="PTHR33154">
    <property type="entry name" value="TRANSCRIPTIONAL REGULATOR, ARSR FAMILY"/>
    <property type="match status" value="1"/>
</dbReference>
<dbReference type="PRINTS" id="PR00778">
    <property type="entry name" value="HTHARSR"/>
</dbReference>
<evidence type="ECO:0000256" key="1">
    <source>
        <dbReference type="ARBA" id="ARBA00023015"/>
    </source>
</evidence>
<evidence type="ECO:0000259" key="4">
    <source>
        <dbReference type="PROSITE" id="PS50987"/>
    </source>
</evidence>
<dbReference type="CDD" id="cd00090">
    <property type="entry name" value="HTH_ARSR"/>
    <property type="match status" value="1"/>
</dbReference>
<dbReference type="AlphaFoldDB" id="A0A7X0RXW4"/>
<dbReference type="Gene3D" id="1.10.10.10">
    <property type="entry name" value="Winged helix-like DNA-binding domain superfamily/Winged helix DNA-binding domain"/>
    <property type="match status" value="1"/>
</dbReference>
<dbReference type="InterPro" id="IPR001845">
    <property type="entry name" value="HTH_ArsR_DNA-bd_dom"/>
</dbReference>
<keyword evidence="3" id="KW-0804">Transcription</keyword>
<sequence>MRTLYHPETKDIQLPAVLYALSDPIRLKLVSQLSEDAETDLELSCGELDMGVPKSTLSHHLKVLRESGITRTRLAGTQRFVTLRKGDLEGRFPGLLGAVTKAMAEDETKTTPDR</sequence>
<keyword evidence="1" id="KW-0805">Transcription regulation</keyword>
<dbReference type="InterPro" id="IPR036388">
    <property type="entry name" value="WH-like_DNA-bd_sf"/>
</dbReference>
<dbReference type="InterPro" id="IPR036390">
    <property type="entry name" value="WH_DNA-bd_sf"/>
</dbReference>